<keyword evidence="1" id="KW-0472">Membrane</keyword>
<name>A0A6I4VTI7_9BACL</name>
<dbReference type="Proteomes" id="UP000430692">
    <property type="component" value="Unassembled WGS sequence"/>
</dbReference>
<keyword evidence="3" id="KW-1185">Reference proteome</keyword>
<feature type="transmembrane region" description="Helical" evidence="1">
    <location>
        <begin position="587"/>
        <end position="607"/>
    </location>
</feature>
<comment type="caution">
    <text evidence="2">The sequence shown here is derived from an EMBL/GenBank/DDBJ whole genome shotgun (WGS) entry which is preliminary data.</text>
</comment>
<dbReference type="RefSeq" id="WP_160801171.1">
    <property type="nucleotide sequence ID" value="NZ_WUUL01000005.1"/>
</dbReference>
<protein>
    <submittedName>
        <fullName evidence="2">Uncharacterized protein</fullName>
    </submittedName>
</protein>
<organism evidence="2 3">
    <name type="scientific">Shimazuella alba</name>
    <dbReference type="NCBI Taxonomy" id="2690964"/>
    <lineage>
        <taxon>Bacteria</taxon>
        <taxon>Bacillati</taxon>
        <taxon>Bacillota</taxon>
        <taxon>Bacilli</taxon>
        <taxon>Bacillales</taxon>
        <taxon>Thermoactinomycetaceae</taxon>
        <taxon>Shimazuella</taxon>
    </lineage>
</organism>
<keyword evidence="1" id="KW-1133">Transmembrane helix</keyword>
<evidence type="ECO:0000313" key="2">
    <source>
        <dbReference type="EMBL" id="MXQ53811.1"/>
    </source>
</evidence>
<sequence>MKRKLSLFVSVYMLLSYLLIVSPSALFAKESSGVNVVSSEAGITIKHEYINGKHQVSGTIKNGKKVKGDWMIGIGPKDSEAFEDFLYTKKNVTNLSLSYTFDKALEPGEYVAFVKFTGMVDGKLYDEKDGKTNALFASVPVTSKSADNPTNPVLTIKHEDGGGKLKVSATIKQAEKVKGTWLIGVGSKDTEAIEGFRYSKKNATDLSVSYTFDKHLKPGEYIAFAKFKGIVDGKKSALSASILVTIKSPDNPVKPVLTAEYKDVNGKHKVSGTIKQAKKVKGTWLIGIGSKNAKAVEGFQYIKENATALSLSHTFDNQLKAGEYVAFVKFVGVVDEKVYGENNALFASTPVVIKSVENPVKPVLTMKHQYVNGKHKVNATIKQAKKVKGTWLIGIGSKNAKAIEGFQYIKENATALSLSHTFDKQLKAGEYVAFVKFVGVVDEKVYGENNALFASTPVVIKSVENPVKPVLTMKHQYVNGKHKVSATIKQAKKVKGAWLIGIGSKNAKVIEGFQYIKENATALSLSHTFDKQLKAGQYIAFVQFIGVVDGKVYEKNNPLSSSTSFEVKPIPNTSIAGGVLPKTATNYISAIGGGVVLLLVGTGILLYRRGASRSR</sequence>
<proteinExistence type="predicted"/>
<reference evidence="2 3" key="1">
    <citation type="submission" date="2019-12" db="EMBL/GenBank/DDBJ databases">
        <title>Whole-genome analyses of novel actinobacteria.</title>
        <authorList>
            <person name="Sahin N."/>
            <person name="Saygin H."/>
        </authorList>
    </citation>
    <scope>NUCLEOTIDE SEQUENCE [LARGE SCALE GENOMIC DNA]</scope>
    <source>
        <strain evidence="2 3">KC615</strain>
    </source>
</reference>
<gene>
    <name evidence="2" type="ORF">GSM42_08755</name>
</gene>
<dbReference type="EMBL" id="WUUL01000005">
    <property type="protein sequence ID" value="MXQ53811.1"/>
    <property type="molecule type" value="Genomic_DNA"/>
</dbReference>
<dbReference type="AlphaFoldDB" id="A0A6I4VTI7"/>
<keyword evidence="1" id="KW-0812">Transmembrane</keyword>
<evidence type="ECO:0000256" key="1">
    <source>
        <dbReference type="SAM" id="Phobius"/>
    </source>
</evidence>
<evidence type="ECO:0000313" key="3">
    <source>
        <dbReference type="Proteomes" id="UP000430692"/>
    </source>
</evidence>
<accession>A0A6I4VTI7</accession>